<dbReference type="Proteomes" id="UP000246073">
    <property type="component" value="Unassembled WGS sequence"/>
</dbReference>
<accession>A0A2P9HPV6</accession>
<organism evidence="1 2">
    <name type="scientific">Ochrobactrum soli</name>
    <dbReference type="NCBI Taxonomy" id="2448455"/>
    <lineage>
        <taxon>Bacteria</taxon>
        <taxon>Pseudomonadati</taxon>
        <taxon>Pseudomonadota</taxon>
        <taxon>Alphaproteobacteria</taxon>
        <taxon>Hyphomicrobiales</taxon>
        <taxon>Brucellaceae</taxon>
        <taxon>Brucella/Ochrobactrum group</taxon>
        <taxon>Ochrobactrum</taxon>
    </lineage>
</organism>
<evidence type="ECO:0000313" key="1">
    <source>
        <dbReference type="EMBL" id="SPL66166.1"/>
    </source>
</evidence>
<evidence type="ECO:0000313" key="2">
    <source>
        <dbReference type="Proteomes" id="UP000246073"/>
    </source>
</evidence>
<dbReference type="EMBL" id="OOFM01000005">
    <property type="protein sequence ID" value="SPL66166.1"/>
    <property type="molecule type" value="Genomic_DNA"/>
</dbReference>
<dbReference type="AlphaFoldDB" id="A0A2P9HPV6"/>
<name>A0A2P9HPV6_9HYPH</name>
<reference evidence="2" key="1">
    <citation type="submission" date="2017-12" db="EMBL/GenBank/DDBJ databases">
        <authorList>
            <person name="Diaz M."/>
        </authorList>
    </citation>
    <scope>NUCLEOTIDE SEQUENCE [LARGE SCALE GENOMIC DNA]</scope>
    <source>
        <strain evidence="2">FI11154</strain>
    </source>
</reference>
<gene>
    <name evidence="1" type="ORF">OHAE_2033</name>
</gene>
<protein>
    <submittedName>
        <fullName evidence="1">Uncharacterized protein</fullName>
    </submittedName>
</protein>
<sequence length="40" mass="4641">MEPQTLVLTMAENSLFTRFSNLVAIWERNFLDRMAPVIVS</sequence>
<proteinExistence type="predicted"/>